<gene>
    <name evidence="5" type="ORF">LPMP_332730</name>
</gene>
<dbReference type="Pfam" id="PF00675">
    <property type="entry name" value="Peptidase_M16"/>
    <property type="match status" value="1"/>
</dbReference>
<dbReference type="Pfam" id="PF05193">
    <property type="entry name" value="Peptidase_M16_C"/>
    <property type="match status" value="1"/>
</dbReference>
<evidence type="ECO:0000259" key="4">
    <source>
        <dbReference type="Pfam" id="PF05193"/>
    </source>
</evidence>
<evidence type="ECO:0000256" key="2">
    <source>
        <dbReference type="ARBA" id="ARBA00007261"/>
    </source>
</evidence>
<proteinExistence type="inferred from homology"/>
<dbReference type="InterPro" id="IPR011765">
    <property type="entry name" value="Pept_M16_N"/>
</dbReference>
<reference evidence="5 6" key="1">
    <citation type="journal article" date="2015" name="Sci. Rep.">
        <title>The genome of Leishmania panamensis: insights into genomics of the L. (Viannia) subgenus.</title>
        <authorList>
            <person name="Llanes A."/>
            <person name="Restrepo C.M."/>
            <person name="Vecchio G.D."/>
            <person name="Anguizola F.J."/>
            <person name="Lleonart R."/>
        </authorList>
    </citation>
    <scope>NUCLEOTIDE SEQUENCE [LARGE SCALE GENOMIC DNA]</scope>
    <source>
        <strain evidence="5 6">MHOM/PA/94/PSC-1</strain>
    </source>
</reference>
<dbReference type="eggNOG" id="KOG2067">
    <property type="taxonomic scope" value="Eukaryota"/>
</dbReference>
<dbReference type="InterPro" id="IPR050361">
    <property type="entry name" value="MPP/UQCRC_Complex"/>
</dbReference>
<dbReference type="FunFam" id="3.30.830.10:FF:000070">
    <property type="entry name" value="Mitochondrial processing peptidase alpha subunit, putative"/>
    <property type="match status" value="1"/>
</dbReference>
<dbReference type="Gene3D" id="3.30.830.10">
    <property type="entry name" value="Metalloenzyme, LuxS/M16 peptidase-like"/>
    <property type="match status" value="2"/>
</dbReference>
<sequence>MLSVSRLVRGVAETIKRENFTISRLTNGLRVITCDDGNGITGMGLFSLNGPKFEEKGSFGAAAVMESLPLRSNTRMTTEAISQSLGVFGNAYKVTNNREAMSVMLMMPRYHQREGLDVLNGMWLHPTESADEFDVAKAQTLHRSSLTSRDATSMLFELVHKAGWSGRGLGNPLSPTEEQLEELTLEKFHAFHRRYTRPERTVLAATGVSDHVAFVQEAETRLEFPEPAAPSSLLSSTETANKAAAITAQAHPYTGGCEYVQNTTAPESMNKFQEKNLSHMALFFQAIPMAHPDYFTFSVIQTLLGGGTSFSSGGPGKGMQTKLFREVLNREPNLHGMECITAWYSDGGLIGLYGSAPHEYVNNLLKIMVFQAASISQRITLAHLEMAKNQLSSQLILLGEGREQLLNDMGFNLLVHNYTITPQETIQGSAQVTMAGLHHVCSQLIEHPVTFAVYGETRDMPKYKELVEALRRSYASLNKTTPG</sequence>
<dbReference type="RefSeq" id="XP_010702364.1">
    <property type="nucleotide sequence ID" value="XM_010704062.1"/>
</dbReference>
<dbReference type="InterPro" id="IPR007863">
    <property type="entry name" value="Peptidase_M16_C"/>
</dbReference>
<dbReference type="GO" id="GO:0005739">
    <property type="term" value="C:mitochondrion"/>
    <property type="evidence" value="ECO:0007669"/>
    <property type="project" value="TreeGrafter"/>
</dbReference>
<keyword evidence="6" id="KW-1185">Reference proteome</keyword>
<evidence type="ECO:0000313" key="5">
    <source>
        <dbReference type="EMBL" id="AIO01564.1"/>
    </source>
</evidence>
<dbReference type="VEuPathDB" id="TriTrypDB:LPMP_332730"/>
<accession>A0A088RZY1</accession>
<dbReference type="SUPFAM" id="SSF63411">
    <property type="entry name" value="LuxS/MPP-like metallohydrolase"/>
    <property type="match status" value="2"/>
</dbReference>
<dbReference type="OrthoDB" id="277191at2759"/>
<dbReference type="Proteomes" id="UP000063063">
    <property type="component" value="Chromosome 33"/>
</dbReference>
<evidence type="ECO:0000259" key="3">
    <source>
        <dbReference type="Pfam" id="PF00675"/>
    </source>
</evidence>
<protein>
    <submittedName>
        <fullName evidence="5">Mitochondrial processing peptidase alpha subunit, putative</fullName>
    </submittedName>
</protein>
<dbReference type="AlphaFoldDB" id="A0A088RZY1"/>
<dbReference type="PANTHER" id="PTHR11851:SF49">
    <property type="entry name" value="MITOCHONDRIAL-PROCESSING PEPTIDASE SUBUNIT ALPHA"/>
    <property type="match status" value="1"/>
</dbReference>
<organism evidence="5 6">
    <name type="scientific">Leishmania panamensis</name>
    <dbReference type="NCBI Taxonomy" id="5679"/>
    <lineage>
        <taxon>Eukaryota</taxon>
        <taxon>Discoba</taxon>
        <taxon>Euglenozoa</taxon>
        <taxon>Kinetoplastea</taxon>
        <taxon>Metakinetoplastina</taxon>
        <taxon>Trypanosomatida</taxon>
        <taxon>Trypanosomatidae</taxon>
        <taxon>Leishmaniinae</taxon>
        <taxon>Leishmania</taxon>
        <taxon>Leishmania guyanensis species complex</taxon>
    </lineage>
</organism>
<comment type="similarity">
    <text evidence="2">Belongs to the peptidase M16 family.</text>
</comment>
<dbReference type="EMBL" id="CP009402">
    <property type="protein sequence ID" value="AIO01564.1"/>
    <property type="molecule type" value="Genomic_DNA"/>
</dbReference>
<dbReference type="KEGG" id="lpan:LPMP_332730"/>
<dbReference type="InterPro" id="IPR011249">
    <property type="entry name" value="Metalloenz_LuxS/M16"/>
</dbReference>
<feature type="domain" description="Peptidase M16 C-terminal" evidence="4">
    <location>
        <begin position="183"/>
        <end position="391"/>
    </location>
</feature>
<dbReference type="GO" id="GO:0046872">
    <property type="term" value="F:metal ion binding"/>
    <property type="evidence" value="ECO:0007669"/>
    <property type="project" value="InterPro"/>
</dbReference>
<dbReference type="GeneID" id="22578426"/>
<comment type="function">
    <text evidence="1">Substrate recognition and binding subunit of the essential mitochondrial processing protease (MPP), which cleaves the mitochondrial sequence off newly imported precursors proteins.</text>
</comment>
<evidence type="ECO:0000313" key="6">
    <source>
        <dbReference type="Proteomes" id="UP000063063"/>
    </source>
</evidence>
<dbReference type="VEuPathDB" id="TriTrypDB:LPAL13_330035200"/>
<evidence type="ECO:0000256" key="1">
    <source>
        <dbReference type="ARBA" id="ARBA00002123"/>
    </source>
</evidence>
<feature type="domain" description="Peptidase M16 N-terminal" evidence="3">
    <location>
        <begin position="48"/>
        <end position="175"/>
    </location>
</feature>
<dbReference type="PANTHER" id="PTHR11851">
    <property type="entry name" value="METALLOPROTEASE"/>
    <property type="match status" value="1"/>
</dbReference>
<name>A0A088RZY1_LEIPA</name>